<dbReference type="Proteomes" id="UP000316628">
    <property type="component" value="Unassembled WGS sequence"/>
</dbReference>
<evidence type="ECO:0000313" key="2">
    <source>
        <dbReference type="EMBL" id="TQM84161.1"/>
    </source>
</evidence>
<evidence type="ECO:0000313" key="3">
    <source>
        <dbReference type="Proteomes" id="UP000316628"/>
    </source>
</evidence>
<dbReference type="OrthoDB" id="4763957at2"/>
<reference evidence="2 3" key="1">
    <citation type="submission" date="2019-06" db="EMBL/GenBank/DDBJ databases">
        <title>Sequencing the genomes of 1000 actinobacteria strains.</title>
        <authorList>
            <person name="Klenk H.-P."/>
        </authorList>
    </citation>
    <scope>NUCLEOTIDE SEQUENCE [LARGE SCALE GENOMIC DNA]</scope>
    <source>
        <strain evidence="2 3">DSM 45456</strain>
    </source>
</reference>
<dbReference type="Gene3D" id="1.10.287.1060">
    <property type="entry name" value="ESAT-6-like"/>
    <property type="match status" value="1"/>
</dbReference>
<dbReference type="InterPro" id="IPR036689">
    <property type="entry name" value="ESAT-6-like_sf"/>
</dbReference>
<sequence length="440" mass="46206">MTNELIAKPQKDTKVLTGAGPFDTAEDLVRDIALPFQEGKSIDPVALGIDSAAMAMDIAGAVADPLGTLASSVVGWIIENVEFVRKPFDDLAGDPAAIEAAANTWTNIGTRLKEVQEAQQADLTKLAGWTGPAADAYKQRAGDLITGLANSAEAAESAANKIKVAAALVAATRTLIRDLLADLAGTLIAWGIPAAAAAVPSAGASIAAFITRAITKAVQIGGKVAQFLKKLFGALDKLSALAKRAGAAMRKQSDDLAALARQAPNTPHGNQTAADLLHRSTTRTSRADGLDSAGDRLADTATRGRDSLDNATRRADDWAANTNQRVGDWADRVKQGGSARKQKVEDLYARLGQPPLSTRSADMPDPGNGVQRAGDRVDSRTGGGILDGQNWVRAVASRDIGHLMPTPGDLVAPVKEGAKELNKQFLADDDQKWNEHDRPR</sequence>
<feature type="region of interest" description="Disordered" evidence="1">
    <location>
        <begin position="354"/>
        <end position="385"/>
    </location>
</feature>
<dbReference type="EMBL" id="VFPP01000001">
    <property type="protein sequence ID" value="TQM84161.1"/>
    <property type="molecule type" value="Genomic_DNA"/>
</dbReference>
<name>A0A543JMU1_9PSEU</name>
<protein>
    <submittedName>
        <fullName evidence="2">PPE family protein</fullName>
    </submittedName>
</protein>
<feature type="compositionally biased region" description="Polar residues" evidence="1">
    <location>
        <begin position="263"/>
        <end position="273"/>
    </location>
</feature>
<dbReference type="SUPFAM" id="SSF140453">
    <property type="entry name" value="EsxAB dimer-like"/>
    <property type="match status" value="1"/>
</dbReference>
<dbReference type="RefSeq" id="WP_141982387.1">
    <property type="nucleotide sequence ID" value="NZ_VFPP01000001.1"/>
</dbReference>
<keyword evidence="3" id="KW-1185">Reference proteome</keyword>
<proteinExistence type="predicted"/>
<feature type="compositionally biased region" description="Basic and acidic residues" evidence="1">
    <location>
        <begin position="285"/>
        <end position="316"/>
    </location>
</feature>
<dbReference type="AlphaFoldDB" id="A0A543JMU1"/>
<gene>
    <name evidence="2" type="ORF">FHX81_6601</name>
</gene>
<evidence type="ECO:0000256" key="1">
    <source>
        <dbReference type="SAM" id="MobiDB-lite"/>
    </source>
</evidence>
<feature type="region of interest" description="Disordered" evidence="1">
    <location>
        <begin position="263"/>
        <end position="316"/>
    </location>
</feature>
<comment type="caution">
    <text evidence="2">The sequence shown here is derived from an EMBL/GenBank/DDBJ whole genome shotgun (WGS) entry which is preliminary data.</text>
</comment>
<organism evidence="2 3">
    <name type="scientific">Saccharothrix saharensis</name>
    <dbReference type="NCBI Taxonomy" id="571190"/>
    <lineage>
        <taxon>Bacteria</taxon>
        <taxon>Bacillati</taxon>
        <taxon>Actinomycetota</taxon>
        <taxon>Actinomycetes</taxon>
        <taxon>Pseudonocardiales</taxon>
        <taxon>Pseudonocardiaceae</taxon>
        <taxon>Saccharothrix</taxon>
    </lineage>
</organism>
<accession>A0A543JMU1</accession>